<dbReference type="Gene3D" id="1.10.287.130">
    <property type="match status" value="1"/>
</dbReference>
<dbReference type="PROSITE" id="PS50042">
    <property type="entry name" value="CNMP_BINDING_3"/>
    <property type="match status" value="1"/>
</dbReference>
<dbReference type="Pfam" id="PF00027">
    <property type="entry name" value="cNMP_binding"/>
    <property type="match status" value="1"/>
</dbReference>
<sequence>MLQLAFKPFERKFTLLFAKDVQQAQQHIEYIKQNKAEIALVMASQSLHHDSSQLLPEIGRNYPNCRKILTCDPNQLQSLVVAINEGRLDHCFTYPLQAENTHSVIKNELTEFIISQSKIDWLPYGSVLDSQKIMRAHIEKRIHAYRSDFIRDYHSISDDELSEKVCAELDRFFTKHNKDNTIRYYSSSHLLTEEGSPNQYLWFILDGKVALYKQDEHGKRREVALHGKGGIIGGMSFVSGEQSFSTALTLSPTKVIKLSKTTFTKVMHSNSSLLPLFTNLLLRHFNRRLQGSIHTKLQLEHTFESLKAAQSQLVENEKMVVLGQLVAGVAHELNNPISAILRSSDTLIHEITRDTEYFNPSSKRLSKSVLQRALVSNPLPTAVLRQKSSAITHLVESKQQAKMVIMMGLESEIEKLSHDPQLSTILTELEHYYTAGTTLRSINVCSSRIADMVKSLKSYARSDEESIKKVDIHEGIEDTLVIFENRLKSIDVERNYHNIGPTLCQPNALQQVWTNLVSNALDAMGSDGKLIIHSRLIDDVIEVIVEDNGQGIDPLQLEHIFELNFTTKKQGDFGLGIGLSVCNQIIHQHQGSISVKSEIGKGTQMIVRLPFTP</sequence>
<comment type="catalytic activity">
    <reaction evidence="1">
        <text>ATP + protein L-histidine = ADP + protein N-phospho-L-histidine.</text>
        <dbReference type="EC" id="2.7.13.3"/>
    </reaction>
</comment>
<proteinExistence type="predicted"/>
<gene>
    <name evidence="6" type="ORF">VHA01S_010_00270</name>
</gene>
<keyword evidence="7" id="KW-1185">Reference proteome</keyword>
<dbReference type="InterPro" id="IPR005467">
    <property type="entry name" value="His_kinase_dom"/>
</dbReference>
<evidence type="ECO:0000313" key="6">
    <source>
        <dbReference type="EMBL" id="GAD88801.1"/>
    </source>
</evidence>
<dbReference type="EMBL" id="BAUJ01000010">
    <property type="protein sequence ID" value="GAD88801.1"/>
    <property type="molecule type" value="Genomic_DNA"/>
</dbReference>
<dbReference type="InterPro" id="IPR000595">
    <property type="entry name" value="cNMP-bd_dom"/>
</dbReference>
<evidence type="ECO:0000313" key="7">
    <source>
        <dbReference type="Proteomes" id="UP000017800"/>
    </source>
</evidence>
<dbReference type="eggNOG" id="COG4191">
    <property type="taxonomic scope" value="Bacteria"/>
</dbReference>
<dbReference type="EC" id="2.7.13.3" evidence="2"/>
<name>V5FFW8_9VIBR</name>
<evidence type="ECO:0000259" key="5">
    <source>
        <dbReference type="PROSITE" id="PS50109"/>
    </source>
</evidence>
<dbReference type="InterPro" id="IPR018490">
    <property type="entry name" value="cNMP-bd_dom_sf"/>
</dbReference>
<dbReference type="PANTHER" id="PTHR43065">
    <property type="entry name" value="SENSOR HISTIDINE KINASE"/>
    <property type="match status" value="1"/>
</dbReference>
<keyword evidence="6" id="KW-0418">Kinase</keyword>
<dbReference type="SMART" id="SM00387">
    <property type="entry name" value="HATPase_c"/>
    <property type="match status" value="1"/>
</dbReference>
<dbReference type="InterPro" id="IPR004358">
    <property type="entry name" value="Sig_transdc_His_kin-like_C"/>
</dbReference>
<dbReference type="InterPro" id="IPR014710">
    <property type="entry name" value="RmlC-like_jellyroll"/>
</dbReference>
<feature type="domain" description="Histidine kinase" evidence="5">
    <location>
        <begin position="448"/>
        <end position="613"/>
    </location>
</feature>
<dbReference type="Gene3D" id="2.60.120.10">
    <property type="entry name" value="Jelly Rolls"/>
    <property type="match status" value="1"/>
</dbReference>
<dbReference type="SUPFAM" id="SSF51206">
    <property type="entry name" value="cAMP-binding domain-like"/>
    <property type="match status" value="1"/>
</dbReference>
<dbReference type="PANTHER" id="PTHR43065:SF48">
    <property type="entry name" value="HISTIDINE KINASE"/>
    <property type="match status" value="1"/>
</dbReference>
<dbReference type="CDD" id="cd00075">
    <property type="entry name" value="HATPase"/>
    <property type="match status" value="1"/>
</dbReference>
<dbReference type="GO" id="GO:0000155">
    <property type="term" value="F:phosphorelay sensor kinase activity"/>
    <property type="evidence" value="ECO:0007669"/>
    <property type="project" value="InterPro"/>
</dbReference>
<protein>
    <recommendedName>
        <fullName evidence="2">histidine kinase</fullName>
        <ecNumber evidence="2">2.7.13.3</ecNumber>
    </recommendedName>
</protein>
<evidence type="ECO:0000256" key="3">
    <source>
        <dbReference type="ARBA" id="ARBA00022553"/>
    </source>
</evidence>
<dbReference type="CDD" id="cd00038">
    <property type="entry name" value="CAP_ED"/>
    <property type="match status" value="1"/>
</dbReference>
<reference evidence="6 7" key="2">
    <citation type="submission" date="2013-11" db="EMBL/GenBank/DDBJ databases">
        <title>Whole genome shotgun sequence of Vibrio halioticoli NBRC 102217.</title>
        <authorList>
            <person name="Isaki S."/>
            <person name="Kimura A."/>
            <person name="Ohji S."/>
            <person name="Hosoyama A."/>
            <person name="Fujita N."/>
            <person name="Hashimoto M."/>
            <person name="Hosoyama Y."/>
            <person name="Yamazoe A."/>
        </authorList>
    </citation>
    <scope>NUCLEOTIDE SEQUENCE [LARGE SCALE GENOMIC DNA]</scope>
    <source>
        <strain evidence="6 7">NBRC 102217</strain>
    </source>
</reference>
<dbReference type="SUPFAM" id="SSF47384">
    <property type="entry name" value="Homodimeric domain of signal transducing histidine kinase"/>
    <property type="match status" value="1"/>
</dbReference>
<comment type="caution">
    <text evidence="6">The sequence shown here is derived from an EMBL/GenBank/DDBJ whole genome shotgun (WGS) entry which is preliminary data.</text>
</comment>
<reference evidence="6 7" key="1">
    <citation type="submission" date="2013-10" db="EMBL/GenBank/DDBJ databases">
        <authorList>
            <person name="Ichikawa N."/>
            <person name="Kimura A."/>
            <person name="Ohji S."/>
            <person name="Hosoyama A."/>
            <person name="Fujita N."/>
        </authorList>
    </citation>
    <scope>NUCLEOTIDE SEQUENCE [LARGE SCALE GENOMIC DNA]</scope>
    <source>
        <strain evidence="6 7">NBRC 102217</strain>
    </source>
</reference>
<feature type="domain" description="Cyclic nucleotide-binding" evidence="4">
    <location>
        <begin position="183"/>
        <end position="284"/>
    </location>
</feature>
<dbReference type="InterPro" id="IPR036890">
    <property type="entry name" value="HATPase_C_sf"/>
</dbReference>
<dbReference type="AlphaFoldDB" id="V5FFW8"/>
<evidence type="ECO:0000256" key="2">
    <source>
        <dbReference type="ARBA" id="ARBA00012438"/>
    </source>
</evidence>
<keyword evidence="6" id="KW-0808">Transferase</keyword>
<dbReference type="Gene3D" id="3.30.565.10">
    <property type="entry name" value="Histidine kinase-like ATPase, C-terminal domain"/>
    <property type="match status" value="1"/>
</dbReference>
<dbReference type="SMART" id="SM00100">
    <property type="entry name" value="cNMP"/>
    <property type="match status" value="1"/>
</dbReference>
<dbReference type="SUPFAM" id="SSF55874">
    <property type="entry name" value="ATPase domain of HSP90 chaperone/DNA topoisomerase II/histidine kinase"/>
    <property type="match status" value="1"/>
</dbReference>
<dbReference type="Proteomes" id="UP000017800">
    <property type="component" value="Unassembled WGS sequence"/>
</dbReference>
<dbReference type="Pfam" id="PF02518">
    <property type="entry name" value="HATPase_c"/>
    <property type="match status" value="1"/>
</dbReference>
<accession>V5FFW8</accession>
<keyword evidence="3" id="KW-0597">Phosphoprotein</keyword>
<dbReference type="InterPro" id="IPR036097">
    <property type="entry name" value="HisK_dim/P_sf"/>
</dbReference>
<evidence type="ECO:0000256" key="1">
    <source>
        <dbReference type="ARBA" id="ARBA00000085"/>
    </source>
</evidence>
<evidence type="ECO:0000259" key="4">
    <source>
        <dbReference type="PROSITE" id="PS50042"/>
    </source>
</evidence>
<dbReference type="eggNOG" id="COG0664">
    <property type="taxonomic scope" value="Bacteria"/>
</dbReference>
<dbReference type="PROSITE" id="PS50109">
    <property type="entry name" value="HIS_KIN"/>
    <property type="match status" value="1"/>
</dbReference>
<organism evidence="6 7">
    <name type="scientific">Vibrio halioticoli NBRC 102217</name>
    <dbReference type="NCBI Taxonomy" id="1219072"/>
    <lineage>
        <taxon>Bacteria</taxon>
        <taxon>Pseudomonadati</taxon>
        <taxon>Pseudomonadota</taxon>
        <taxon>Gammaproteobacteria</taxon>
        <taxon>Vibrionales</taxon>
        <taxon>Vibrionaceae</taxon>
        <taxon>Vibrio</taxon>
    </lineage>
</organism>
<dbReference type="CDD" id="cd00082">
    <property type="entry name" value="HisKA"/>
    <property type="match status" value="1"/>
</dbReference>
<dbReference type="InterPro" id="IPR003661">
    <property type="entry name" value="HisK_dim/P_dom"/>
</dbReference>
<dbReference type="InterPro" id="IPR003594">
    <property type="entry name" value="HATPase_dom"/>
</dbReference>
<dbReference type="PRINTS" id="PR00344">
    <property type="entry name" value="BCTRLSENSOR"/>
</dbReference>